<organism evidence="2 3">
    <name type="scientific">Cysteiniphilum litorale</name>
    <dbReference type="NCBI Taxonomy" id="2056700"/>
    <lineage>
        <taxon>Bacteria</taxon>
        <taxon>Pseudomonadati</taxon>
        <taxon>Pseudomonadota</taxon>
        <taxon>Gammaproteobacteria</taxon>
        <taxon>Thiotrichales</taxon>
        <taxon>Fastidiosibacteraceae</taxon>
        <taxon>Cysteiniphilum</taxon>
    </lineage>
</organism>
<dbReference type="PANTHER" id="PTHR30005:SF0">
    <property type="entry name" value="RETROGRADE REGULATION PROTEIN 2"/>
    <property type="match status" value="1"/>
</dbReference>
<accession>A0A8J2Z202</accession>
<dbReference type="InterPro" id="IPR043129">
    <property type="entry name" value="ATPase_NBD"/>
</dbReference>
<dbReference type="GO" id="GO:0016462">
    <property type="term" value="F:pyrophosphatase activity"/>
    <property type="evidence" value="ECO:0007669"/>
    <property type="project" value="TreeGrafter"/>
</dbReference>
<dbReference type="InterPro" id="IPR003695">
    <property type="entry name" value="Ppx_GppA_N"/>
</dbReference>
<dbReference type="Gene3D" id="3.30.420.150">
    <property type="entry name" value="Exopolyphosphatase. Domain 2"/>
    <property type="match status" value="1"/>
</dbReference>
<reference evidence="2" key="2">
    <citation type="submission" date="2020-09" db="EMBL/GenBank/DDBJ databases">
        <authorList>
            <person name="Sun Q."/>
            <person name="Zhou Y."/>
        </authorList>
    </citation>
    <scope>NUCLEOTIDE SEQUENCE</scope>
    <source>
        <strain evidence="2">CGMCC 1.15758</strain>
    </source>
</reference>
<dbReference type="Proteomes" id="UP000636949">
    <property type="component" value="Unassembled WGS sequence"/>
</dbReference>
<dbReference type="AlphaFoldDB" id="A0A8J2Z202"/>
<dbReference type="EMBL" id="BMJS01000001">
    <property type="protein sequence ID" value="GGF87468.1"/>
    <property type="molecule type" value="Genomic_DNA"/>
</dbReference>
<evidence type="ECO:0000259" key="1">
    <source>
        <dbReference type="Pfam" id="PF02541"/>
    </source>
</evidence>
<evidence type="ECO:0000313" key="2">
    <source>
        <dbReference type="EMBL" id="GGF87468.1"/>
    </source>
</evidence>
<dbReference type="Pfam" id="PF02541">
    <property type="entry name" value="Ppx-GppA"/>
    <property type="match status" value="1"/>
</dbReference>
<dbReference type="CDD" id="cd24053">
    <property type="entry name" value="ASKHA_NBD_EcPPX-GppA-like"/>
    <property type="match status" value="1"/>
</dbReference>
<dbReference type="OrthoDB" id="9793035at2"/>
<name>A0A8J2Z202_9GAMM</name>
<sequence>MSSKKVATIDLGSNSFHMLISEVTTEGDIKELYRGKSKVQLRAGLTDDMGLTDEAKTRALECLQNFALSIDHYQVDEVKVVGTYTLRKAQDNIQDFLTEAQHILKTKIEVISGEEEARLVYVGASSVTQAKKKQALIIDIGGGSTELVIGKGQNLKALVSLEMGCVSMQNQFFNDGLLSLSNMSQAIIYANTLIEPIATEYIQKGWEVVLGSSGTIRSIADLALANNWSDGSITREVLENLAAELLQKKVVANIHFNGLRADRENILAGGFCVLYALFNRLSIKNMLKSDGALREGMLYEIVNNYQNNKD</sequence>
<reference evidence="2" key="1">
    <citation type="journal article" date="2014" name="Int. J. Syst. Evol. Microbiol.">
        <title>Complete genome sequence of Corynebacterium casei LMG S-19264T (=DSM 44701T), isolated from a smear-ripened cheese.</title>
        <authorList>
            <consortium name="US DOE Joint Genome Institute (JGI-PGF)"/>
            <person name="Walter F."/>
            <person name="Albersmeier A."/>
            <person name="Kalinowski J."/>
            <person name="Ruckert C."/>
        </authorList>
    </citation>
    <scope>NUCLEOTIDE SEQUENCE</scope>
    <source>
        <strain evidence="2">CGMCC 1.15758</strain>
    </source>
</reference>
<dbReference type="SUPFAM" id="SSF53067">
    <property type="entry name" value="Actin-like ATPase domain"/>
    <property type="match status" value="2"/>
</dbReference>
<gene>
    <name evidence="2" type="primary">ppx</name>
    <name evidence="2" type="ORF">GCM10010995_00970</name>
</gene>
<evidence type="ECO:0000313" key="3">
    <source>
        <dbReference type="Proteomes" id="UP000636949"/>
    </source>
</evidence>
<dbReference type="Gene3D" id="3.30.420.40">
    <property type="match status" value="1"/>
</dbReference>
<keyword evidence="3" id="KW-1185">Reference proteome</keyword>
<dbReference type="PANTHER" id="PTHR30005">
    <property type="entry name" value="EXOPOLYPHOSPHATASE"/>
    <property type="match status" value="1"/>
</dbReference>
<proteinExistence type="predicted"/>
<protein>
    <submittedName>
        <fullName evidence="2">Exopolyphosphatase</fullName>
    </submittedName>
</protein>
<feature type="domain" description="Ppx/GppA phosphatase N-terminal" evidence="1">
    <location>
        <begin position="25"/>
        <end position="303"/>
    </location>
</feature>
<dbReference type="RefSeq" id="WP_117001291.1">
    <property type="nucleotide sequence ID" value="NZ_BMJS01000001.1"/>
</dbReference>
<comment type="caution">
    <text evidence="2">The sequence shown here is derived from an EMBL/GenBank/DDBJ whole genome shotgun (WGS) entry which is preliminary data.</text>
</comment>
<dbReference type="InterPro" id="IPR050273">
    <property type="entry name" value="GppA/Ppx_hydrolase"/>
</dbReference>